<organism evidence="1 2">
    <name type="scientific">Vibrio halioticoli NBRC 102217</name>
    <dbReference type="NCBI Taxonomy" id="1219072"/>
    <lineage>
        <taxon>Bacteria</taxon>
        <taxon>Pseudomonadati</taxon>
        <taxon>Pseudomonadota</taxon>
        <taxon>Gammaproteobacteria</taxon>
        <taxon>Vibrionales</taxon>
        <taxon>Vibrionaceae</taxon>
        <taxon>Vibrio</taxon>
    </lineage>
</organism>
<keyword evidence="2" id="KW-1185">Reference proteome</keyword>
<evidence type="ECO:0000313" key="1">
    <source>
        <dbReference type="EMBL" id="GAD90049.1"/>
    </source>
</evidence>
<dbReference type="OrthoDB" id="6637544at2"/>
<accession>V5F484</accession>
<gene>
    <name evidence="1" type="ORF">VHA01S_031_00610</name>
</gene>
<dbReference type="EMBL" id="BAUJ01000031">
    <property type="protein sequence ID" value="GAD90049.1"/>
    <property type="molecule type" value="Genomic_DNA"/>
</dbReference>
<reference evidence="1 2" key="1">
    <citation type="submission" date="2013-11" db="EMBL/GenBank/DDBJ databases">
        <title>Whole genome shotgun sequence of Vibrio halioticoli NBRC 102217.</title>
        <authorList>
            <person name="Isaki S."/>
            <person name="Kimura A."/>
            <person name="Ohji S."/>
            <person name="Hosoyama A."/>
            <person name="Fujita N."/>
            <person name="Hashimoto M."/>
            <person name="Hosoyama Y."/>
            <person name="Yamazoe A."/>
        </authorList>
    </citation>
    <scope>NUCLEOTIDE SEQUENCE [LARGE SCALE GENOMIC DNA]</scope>
    <source>
        <strain evidence="1 2">NBRC 102217</strain>
    </source>
</reference>
<dbReference type="RefSeq" id="WP_023404402.1">
    <property type="nucleotide sequence ID" value="NZ_BAUJ01000031.1"/>
</dbReference>
<sequence length="180" mass="20914">MSDVYTFKGKVVYLKSVKDAADSNPLLKTYTDSFKEYWKNGYSPVIGKDVPTSFPNPPTGHRHAHLQPLTYPTKAEIQQSPHLKYSDSEDCWKEWALPMGSRKITYPTSDSCLFYMVDTERTAYVFHYQASGSHDFMKTTDFHELVHKISSMVDDAGKFLMDWDEHHTLFNKKWLESEQN</sequence>
<evidence type="ECO:0000313" key="2">
    <source>
        <dbReference type="Proteomes" id="UP000017800"/>
    </source>
</evidence>
<name>V5F484_9VIBR</name>
<dbReference type="Proteomes" id="UP000017800">
    <property type="component" value="Unassembled WGS sequence"/>
</dbReference>
<dbReference type="AlphaFoldDB" id="V5F484"/>
<comment type="caution">
    <text evidence="1">The sequence shown here is derived from an EMBL/GenBank/DDBJ whole genome shotgun (WGS) entry which is preliminary data.</text>
</comment>
<proteinExistence type="predicted"/>
<protein>
    <submittedName>
        <fullName evidence="1">Uncharacterized protein</fullName>
    </submittedName>
</protein>